<sequence length="98" mass="10694">MAGSGVAWRGLVAQSDMARCSVVWGAWWSARYARGGAVRCGVVARKGMALCGVAWRGATWRGVARRSVAWRDVAWRGVAWRRVAQYGVVWCPRGAVIS</sequence>
<gene>
    <name evidence="1" type="ORF">TTRE_0000386001</name>
</gene>
<dbReference type="Proteomes" id="UP000030665">
    <property type="component" value="Unassembled WGS sequence"/>
</dbReference>
<evidence type="ECO:0000313" key="1">
    <source>
        <dbReference type="EMBL" id="CDW55587.1"/>
    </source>
</evidence>
<reference evidence="1" key="2">
    <citation type="submission" date="2014-03" db="EMBL/GenBank/DDBJ databases">
        <title>The whipworm genome and dual-species transcriptomics of an intimate host-pathogen interaction.</title>
        <authorList>
            <person name="Foth B.J."/>
            <person name="Tsai I.J."/>
            <person name="Reid A.J."/>
            <person name="Bancroft A.J."/>
            <person name="Nichol S."/>
            <person name="Tracey A."/>
            <person name="Holroyd N."/>
            <person name="Cotton J.A."/>
            <person name="Stanley E.J."/>
            <person name="Zarowiecki M."/>
            <person name="Liu J.Z."/>
            <person name="Huckvale T."/>
            <person name="Cooper P.J."/>
            <person name="Grencis R.K."/>
            <person name="Berriman M."/>
        </authorList>
    </citation>
    <scope>NUCLEOTIDE SEQUENCE [LARGE SCALE GENOMIC DNA]</scope>
</reference>
<dbReference type="EMBL" id="HG805965">
    <property type="protein sequence ID" value="CDW55587.1"/>
    <property type="molecule type" value="Genomic_DNA"/>
</dbReference>
<reference evidence="1" key="1">
    <citation type="submission" date="2014-01" db="EMBL/GenBank/DDBJ databases">
        <authorList>
            <person name="Aslett M."/>
        </authorList>
    </citation>
    <scope>NUCLEOTIDE SEQUENCE</scope>
</reference>
<accession>A0A077Z524</accession>
<organism evidence="1 2">
    <name type="scientific">Trichuris trichiura</name>
    <name type="common">Whipworm</name>
    <name type="synonym">Trichocephalus trichiurus</name>
    <dbReference type="NCBI Taxonomy" id="36087"/>
    <lineage>
        <taxon>Eukaryota</taxon>
        <taxon>Metazoa</taxon>
        <taxon>Ecdysozoa</taxon>
        <taxon>Nematoda</taxon>
        <taxon>Enoplea</taxon>
        <taxon>Dorylaimia</taxon>
        <taxon>Trichinellida</taxon>
        <taxon>Trichuridae</taxon>
        <taxon>Trichuris</taxon>
    </lineage>
</organism>
<name>A0A077Z524_TRITR</name>
<evidence type="ECO:0000313" key="2">
    <source>
        <dbReference type="Proteomes" id="UP000030665"/>
    </source>
</evidence>
<dbReference type="AlphaFoldDB" id="A0A077Z524"/>
<proteinExistence type="predicted"/>
<protein>
    <submittedName>
        <fullName evidence="1">Uncharacterized protein</fullName>
    </submittedName>
</protein>
<dbReference type="OrthoDB" id="7689696at2759"/>
<keyword evidence="2" id="KW-1185">Reference proteome</keyword>